<reference evidence="1 2" key="1">
    <citation type="submission" date="2016-04" db="EMBL/GenBank/DDBJ databases">
        <title>Complete genome sequence of Dokdonella koreensis DS-123T.</title>
        <authorList>
            <person name="Kim J.F."/>
            <person name="Lee H."/>
            <person name="Kwak M.-J."/>
        </authorList>
    </citation>
    <scope>NUCLEOTIDE SEQUENCE [LARGE SCALE GENOMIC DNA]</scope>
    <source>
        <strain evidence="1 2">DS-123</strain>
    </source>
</reference>
<sequence length="141" mass="14908">MVGVEFGGKQYVALEFTPNRTGSFWLTGSSTAFQHYGGGGNGISASISKRCGDFTSTPGPTSPTPTGCWFNNLGPSGHISYSIVTGNYECKLQLGETYYLNMVYTPLPITSESRSECAAGGCRMQYQNNCPGSVDCGSVSP</sequence>
<protein>
    <submittedName>
        <fullName evidence="1">Uncharacterized protein</fullName>
    </submittedName>
</protein>
<evidence type="ECO:0000313" key="1">
    <source>
        <dbReference type="EMBL" id="ANB16800.1"/>
    </source>
</evidence>
<organism evidence="1 2">
    <name type="scientific">Dokdonella koreensis DS-123</name>
    <dbReference type="NCBI Taxonomy" id="1300342"/>
    <lineage>
        <taxon>Bacteria</taxon>
        <taxon>Pseudomonadati</taxon>
        <taxon>Pseudomonadota</taxon>
        <taxon>Gammaproteobacteria</taxon>
        <taxon>Lysobacterales</taxon>
        <taxon>Rhodanobacteraceae</taxon>
        <taxon>Dokdonella</taxon>
    </lineage>
</organism>
<dbReference type="AlphaFoldDB" id="A0A160DSE2"/>
<accession>A0A160DSE2</accession>
<dbReference type="Proteomes" id="UP000076830">
    <property type="component" value="Chromosome"/>
</dbReference>
<proteinExistence type="predicted"/>
<evidence type="ECO:0000313" key="2">
    <source>
        <dbReference type="Proteomes" id="UP000076830"/>
    </source>
</evidence>
<dbReference type="KEGG" id="dko:I596_764"/>
<dbReference type="RefSeq" id="WP_067644294.1">
    <property type="nucleotide sequence ID" value="NZ_CP015249.1"/>
</dbReference>
<dbReference type="EMBL" id="CP015249">
    <property type="protein sequence ID" value="ANB16800.1"/>
    <property type="molecule type" value="Genomic_DNA"/>
</dbReference>
<gene>
    <name evidence="1" type="ORF">I596_764</name>
</gene>
<keyword evidence="2" id="KW-1185">Reference proteome</keyword>
<name>A0A160DSE2_9GAMM</name>